<sequence>MLCPEFCSDWSLPRANEALWTNAALPWMSLQTKTSRTERPSLATCVLLLPAAYKSSSLTSEIRKCRQPISERGCGLPPLRVPKAPGPGLRDGREELRRPGCAPSARMACVSAHLAALLVFDDADAADGTIMSWREAAVDISNGIISTLLREPLIELCGYYRITRGSVTTCGRLGVQHLFT</sequence>
<dbReference type="AlphaFoldDB" id="A0A8H6MTH2"/>
<accession>A0A8H6MTH2</accession>
<name>A0A8H6MTH2_9PEZI</name>
<dbReference type="EMBL" id="WIGN01000132">
    <property type="protein sequence ID" value="KAF6807678.1"/>
    <property type="molecule type" value="Genomic_DNA"/>
</dbReference>
<gene>
    <name evidence="1" type="ORF">CSOJ01_08042</name>
</gene>
<evidence type="ECO:0000313" key="2">
    <source>
        <dbReference type="Proteomes" id="UP000652219"/>
    </source>
</evidence>
<keyword evidence="2" id="KW-1185">Reference proteome</keyword>
<protein>
    <submittedName>
        <fullName evidence="1">Uncharacterized protein</fullName>
    </submittedName>
</protein>
<proteinExistence type="predicted"/>
<organism evidence="1 2">
    <name type="scientific">Colletotrichum sojae</name>
    <dbReference type="NCBI Taxonomy" id="2175907"/>
    <lineage>
        <taxon>Eukaryota</taxon>
        <taxon>Fungi</taxon>
        <taxon>Dikarya</taxon>
        <taxon>Ascomycota</taxon>
        <taxon>Pezizomycotina</taxon>
        <taxon>Sordariomycetes</taxon>
        <taxon>Hypocreomycetidae</taxon>
        <taxon>Glomerellales</taxon>
        <taxon>Glomerellaceae</taxon>
        <taxon>Colletotrichum</taxon>
        <taxon>Colletotrichum orchidearum species complex</taxon>
    </lineage>
</organism>
<evidence type="ECO:0000313" key="1">
    <source>
        <dbReference type="EMBL" id="KAF6807678.1"/>
    </source>
</evidence>
<reference evidence="1 2" key="1">
    <citation type="journal article" date="2020" name="Phytopathology">
        <title>Genome Sequence Resources of Colletotrichum truncatum, C. plurivorum, C. musicola, and C. sojae: Four Species Pathogenic to Soybean (Glycine max).</title>
        <authorList>
            <person name="Rogerio F."/>
            <person name="Boufleur T.R."/>
            <person name="Ciampi-Guillardi M."/>
            <person name="Sukno S.A."/>
            <person name="Thon M.R."/>
            <person name="Massola Junior N.S."/>
            <person name="Baroncelli R."/>
        </authorList>
    </citation>
    <scope>NUCLEOTIDE SEQUENCE [LARGE SCALE GENOMIC DNA]</scope>
    <source>
        <strain evidence="1 2">LFN0009</strain>
    </source>
</reference>
<dbReference type="Proteomes" id="UP000652219">
    <property type="component" value="Unassembled WGS sequence"/>
</dbReference>
<comment type="caution">
    <text evidence="1">The sequence shown here is derived from an EMBL/GenBank/DDBJ whole genome shotgun (WGS) entry which is preliminary data.</text>
</comment>